<sequence>MNIQSIETYQVRLPLKTPFVTSYGRLEEKAFDLFVITDEQGNQGFGELVAFE</sequence>
<dbReference type="SUPFAM" id="SSF54826">
    <property type="entry name" value="Enolase N-terminal domain-like"/>
    <property type="match status" value="1"/>
</dbReference>
<dbReference type="InterPro" id="IPR029017">
    <property type="entry name" value="Enolase-like_N"/>
</dbReference>
<feature type="non-terminal residue" evidence="1">
    <location>
        <position position="52"/>
    </location>
</feature>
<gene>
    <name evidence="1" type="ORF">IR135_11555</name>
</gene>
<comment type="caution">
    <text evidence="1">The sequence shown here is derived from an EMBL/GenBank/DDBJ whole genome shotgun (WGS) entry which is preliminary data.</text>
</comment>
<reference evidence="1 2" key="1">
    <citation type="submission" date="2020-10" db="EMBL/GenBank/DDBJ databases">
        <title>Mouse Oral microbiota.</title>
        <authorList>
            <person name="Joseph S."/>
            <person name="Aduse-Opoku J."/>
        </authorList>
    </citation>
    <scope>NUCLEOTIDE SEQUENCE [LARGE SCALE GENOMIC DNA]</scope>
    <source>
        <strain evidence="1 2">19428wE5_W307</strain>
    </source>
</reference>
<dbReference type="Gene3D" id="3.30.390.10">
    <property type="entry name" value="Enolase-like, N-terminal domain"/>
    <property type="match status" value="1"/>
</dbReference>
<proteinExistence type="predicted"/>
<evidence type="ECO:0000313" key="1">
    <source>
        <dbReference type="EMBL" id="MBF0754858.1"/>
    </source>
</evidence>
<dbReference type="EMBL" id="JADGLW010000027">
    <property type="protein sequence ID" value="MBF0754858.1"/>
    <property type="molecule type" value="Genomic_DNA"/>
</dbReference>
<evidence type="ECO:0000313" key="2">
    <source>
        <dbReference type="Proteomes" id="UP000647980"/>
    </source>
</evidence>
<keyword evidence="2" id="KW-1185">Reference proteome</keyword>
<organism evidence="1 2">
    <name type="scientific">Jeotgalicoccus nanhaiensis</name>
    <dbReference type="NCBI Taxonomy" id="568603"/>
    <lineage>
        <taxon>Bacteria</taxon>
        <taxon>Bacillati</taxon>
        <taxon>Bacillota</taxon>
        <taxon>Bacilli</taxon>
        <taxon>Bacillales</taxon>
        <taxon>Staphylococcaceae</taxon>
        <taxon>Jeotgalicoccus</taxon>
    </lineage>
</organism>
<dbReference type="Proteomes" id="UP000647980">
    <property type="component" value="Unassembled WGS sequence"/>
</dbReference>
<accession>A0ABR9Y0U7</accession>
<name>A0ABR9Y0U7_9STAP</name>
<protein>
    <submittedName>
        <fullName evidence="1">O-succinylbenzoate synthase</fullName>
    </submittedName>
</protein>